<dbReference type="Pfam" id="PF08447">
    <property type="entry name" value="PAS_3"/>
    <property type="match status" value="1"/>
</dbReference>
<dbReference type="Proteomes" id="UP000191901">
    <property type="component" value="Chromosome"/>
</dbReference>
<keyword evidence="8" id="KW-0067">ATP-binding</keyword>
<dbReference type="CDD" id="cd00130">
    <property type="entry name" value="PAS"/>
    <property type="match status" value="3"/>
</dbReference>
<evidence type="ECO:0000256" key="17">
    <source>
        <dbReference type="RuleBase" id="RU000405"/>
    </source>
</evidence>
<evidence type="ECO:0000256" key="7">
    <source>
        <dbReference type="ARBA" id="ARBA00022741"/>
    </source>
</evidence>
<evidence type="ECO:0000256" key="13">
    <source>
        <dbReference type="ARBA" id="ARBA00023239"/>
    </source>
</evidence>
<dbReference type="GO" id="GO:0035556">
    <property type="term" value="P:intracellular signal transduction"/>
    <property type="evidence" value="ECO:0007669"/>
    <property type="project" value="InterPro"/>
</dbReference>
<evidence type="ECO:0000256" key="14">
    <source>
        <dbReference type="ARBA" id="ARBA00032597"/>
    </source>
</evidence>
<keyword evidence="24" id="KW-1185">Reference proteome</keyword>
<dbReference type="PANTHER" id="PTHR11920">
    <property type="entry name" value="GUANYLYL CYCLASE"/>
    <property type="match status" value="1"/>
</dbReference>
<evidence type="ECO:0000313" key="23">
    <source>
        <dbReference type="EMBL" id="ASC70505.1"/>
    </source>
</evidence>
<dbReference type="RefSeq" id="WP_137455039.1">
    <property type="nucleotide sequence ID" value="NZ_CP021983.2"/>
</dbReference>
<dbReference type="CDD" id="cd07302">
    <property type="entry name" value="CHD"/>
    <property type="match status" value="1"/>
</dbReference>
<evidence type="ECO:0000313" key="24">
    <source>
        <dbReference type="Proteomes" id="UP000191901"/>
    </source>
</evidence>
<keyword evidence="13 17" id="KW-0456">Lyase</keyword>
<dbReference type="GO" id="GO:0007168">
    <property type="term" value="P:receptor guanylyl cyclase signaling pathway"/>
    <property type="evidence" value="ECO:0007669"/>
    <property type="project" value="TreeGrafter"/>
</dbReference>
<evidence type="ECO:0000256" key="15">
    <source>
        <dbReference type="ARBA" id="ARBA00032637"/>
    </source>
</evidence>
<evidence type="ECO:0000259" key="20">
    <source>
        <dbReference type="PROSITE" id="PS50112"/>
    </source>
</evidence>
<dbReference type="PROSITE" id="PS00452">
    <property type="entry name" value="GUANYLATE_CYCLASE_1"/>
    <property type="match status" value="1"/>
</dbReference>
<dbReference type="GO" id="GO:0004016">
    <property type="term" value="F:adenylate cyclase activity"/>
    <property type="evidence" value="ECO:0007669"/>
    <property type="project" value="UniProtKB-EC"/>
</dbReference>
<dbReference type="PROSITE" id="PS50112">
    <property type="entry name" value="PAS"/>
    <property type="match status" value="3"/>
</dbReference>
<keyword evidence="11" id="KW-0115">cAMP biosynthesis</keyword>
<dbReference type="InterPro" id="IPR013656">
    <property type="entry name" value="PAS_4"/>
</dbReference>
<evidence type="ECO:0000256" key="18">
    <source>
        <dbReference type="SAM" id="Coils"/>
    </source>
</evidence>
<evidence type="ECO:0000256" key="2">
    <source>
        <dbReference type="ARBA" id="ARBA00004370"/>
    </source>
</evidence>
<name>A0A1Z3HJP4_9CYAN</name>
<evidence type="ECO:0000256" key="16">
    <source>
        <dbReference type="ARBA" id="ARBA00064436"/>
    </source>
</evidence>
<dbReference type="InterPro" id="IPR001610">
    <property type="entry name" value="PAC"/>
</dbReference>
<accession>A0A1Z3HJP4</accession>
<proteinExistence type="inferred from homology"/>
<evidence type="ECO:0000256" key="6">
    <source>
        <dbReference type="ARBA" id="ARBA00022723"/>
    </source>
</evidence>
<feature type="domain" description="PAC" evidence="21">
    <location>
        <begin position="635"/>
        <end position="687"/>
    </location>
</feature>
<dbReference type="Pfam" id="PF00211">
    <property type="entry name" value="Guanylate_cyc"/>
    <property type="match status" value="1"/>
</dbReference>
<dbReference type="GO" id="GO:0001653">
    <property type="term" value="F:peptide receptor activity"/>
    <property type="evidence" value="ECO:0007669"/>
    <property type="project" value="TreeGrafter"/>
</dbReference>
<dbReference type="GO" id="GO:0004383">
    <property type="term" value="F:guanylate cyclase activity"/>
    <property type="evidence" value="ECO:0007669"/>
    <property type="project" value="TreeGrafter"/>
</dbReference>
<evidence type="ECO:0000256" key="19">
    <source>
        <dbReference type="SAM" id="MobiDB-lite"/>
    </source>
</evidence>
<dbReference type="KEGG" id="hhg:XM38_014440"/>
<dbReference type="SUPFAM" id="SSF55785">
    <property type="entry name" value="PYP-like sensor domain (PAS domain)"/>
    <property type="match status" value="5"/>
</dbReference>
<feature type="region of interest" description="Disordered" evidence="19">
    <location>
        <begin position="28"/>
        <end position="64"/>
    </location>
</feature>
<dbReference type="Pfam" id="PF08448">
    <property type="entry name" value="PAS_4"/>
    <property type="match status" value="1"/>
</dbReference>
<feature type="domain" description="Guanylate cyclase" evidence="22">
    <location>
        <begin position="853"/>
        <end position="980"/>
    </location>
</feature>
<keyword evidence="9" id="KW-0460">Magnesium</keyword>
<dbReference type="SMART" id="SM00091">
    <property type="entry name" value="PAS"/>
    <property type="match status" value="5"/>
</dbReference>
<dbReference type="InterPro" id="IPR000014">
    <property type="entry name" value="PAS"/>
</dbReference>
<organism evidence="23 24">
    <name type="scientific">Halomicronema hongdechloris C2206</name>
    <dbReference type="NCBI Taxonomy" id="1641165"/>
    <lineage>
        <taxon>Bacteria</taxon>
        <taxon>Bacillati</taxon>
        <taxon>Cyanobacteriota</taxon>
        <taxon>Cyanophyceae</taxon>
        <taxon>Nodosilineales</taxon>
        <taxon>Nodosilineaceae</taxon>
        <taxon>Halomicronema</taxon>
    </lineage>
</organism>
<feature type="coiled-coil region" evidence="18">
    <location>
        <begin position="65"/>
        <end position="148"/>
    </location>
</feature>
<gene>
    <name evidence="23" type="ORF">XM38_014440</name>
</gene>
<evidence type="ECO:0000256" key="12">
    <source>
        <dbReference type="ARBA" id="ARBA00023136"/>
    </source>
</evidence>
<feature type="coiled-coil region" evidence="18">
    <location>
        <begin position="372"/>
        <end position="434"/>
    </location>
</feature>
<feature type="compositionally biased region" description="Low complexity" evidence="19">
    <location>
        <begin position="30"/>
        <end position="41"/>
    </location>
</feature>
<evidence type="ECO:0000259" key="22">
    <source>
        <dbReference type="PROSITE" id="PS50125"/>
    </source>
</evidence>
<feature type="domain" description="PAC" evidence="21">
    <location>
        <begin position="332"/>
        <end position="384"/>
    </location>
</feature>
<reference evidence="23 24" key="1">
    <citation type="journal article" date="2016" name="Biochim. Biophys. Acta">
        <title>Characterization of red-shifted phycobilisomes isolated from the chlorophyll f-containing cyanobacterium Halomicronema hongdechloris.</title>
        <authorList>
            <person name="Li Y."/>
            <person name="Lin Y."/>
            <person name="Garvey C.J."/>
            <person name="Birch D."/>
            <person name="Corkery R.W."/>
            <person name="Loughlin P.C."/>
            <person name="Scheer H."/>
            <person name="Willows R.D."/>
            <person name="Chen M."/>
        </authorList>
    </citation>
    <scope>NUCLEOTIDE SEQUENCE [LARGE SCALE GENOMIC DNA]</scope>
    <source>
        <strain evidence="23 24">C2206</strain>
    </source>
</reference>
<evidence type="ECO:0000259" key="21">
    <source>
        <dbReference type="PROSITE" id="PS50113"/>
    </source>
</evidence>
<evidence type="ECO:0000256" key="3">
    <source>
        <dbReference type="ARBA" id="ARBA00012201"/>
    </source>
</evidence>
<keyword evidence="12" id="KW-0472">Membrane</keyword>
<keyword evidence="18" id="KW-0175">Coiled coil</keyword>
<dbReference type="SUPFAM" id="SSF55073">
    <property type="entry name" value="Nucleotide cyclase"/>
    <property type="match status" value="1"/>
</dbReference>
<dbReference type="InterPro" id="IPR035965">
    <property type="entry name" value="PAS-like_dom_sf"/>
</dbReference>
<dbReference type="InterPro" id="IPR001054">
    <property type="entry name" value="A/G_cyclase"/>
</dbReference>
<dbReference type="GO" id="GO:0046872">
    <property type="term" value="F:metal ion binding"/>
    <property type="evidence" value="ECO:0007669"/>
    <property type="project" value="UniProtKB-KW"/>
</dbReference>
<evidence type="ECO:0000256" key="11">
    <source>
        <dbReference type="ARBA" id="ARBA00022998"/>
    </source>
</evidence>
<protein>
    <recommendedName>
        <fullName evidence="4">Adenylate cyclase</fullName>
        <ecNumber evidence="3">4.6.1.1</ecNumber>
    </recommendedName>
    <alternativeName>
        <fullName evidence="14">ATP pyrophosphate-lyase</fullName>
    </alternativeName>
    <alternativeName>
        <fullName evidence="15">Adenylyl cyclase</fullName>
    </alternativeName>
</protein>
<evidence type="ECO:0000256" key="9">
    <source>
        <dbReference type="ARBA" id="ARBA00022842"/>
    </source>
</evidence>
<evidence type="ECO:0000256" key="8">
    <source>
        <dbReference type="ARBA" id="ARBA00022840"/>
    </source>
</evidence>
<evidence type="ECO:0000256" key="4">
    <source>
        <dbReference type="ARBA" id="ARBA00021420"/>
    </source>
</evidence>
<evidence type="ECO:0000256" key="5">
    <source>
        <dbReference type="ARBA" id="ARBA00022692"/>
    </source>
</evidence>
<dbReference type="Gene3D" id="3.30.70.1230">
    <property type="entry name" value="Nucleotide cyclase"/>
    <property type="match status" value="1"/>
</dbReference>
<dbReference type="InterPro" id="IPR050401">
    <property type="entry name" value="Cyclic_nucleotide_synthase"/>
</dbReference>
<dbReference type="EC" id="4.6.1.1" evidence="3"/>
<comment type="catalytic activity">
    <reaction evidence="1">
        <text>ATP = 3',5'-cyclic AMP + diphosphate</text>
        <dbReference type="Rhea" id="RHEA:15389"/>
        <dbReference type="ChEBI" id="CHEBI:30616"/>
        <dbReference type="ChEBI" id="CHEBI:33019"/>
        <dbReference type="ChEBI" id="CHEBI:58165"/>
        <dbReference type="EC" id="4.6.1.1"/>
    </reaction>
</comment>
<feature type="domain" description="PAS" evidence="20">
    <location>
        <begin position="709"/>
        <end position="762"/>
    </location>
</feature>
<dbReference type="Pfam" id="PF13426">
    <property type="entry name" value="PAS_9"/>
    <property type="match status" value="3"/>
</dbReference>
<comment type="subcellular location">
    <subcellularLocation>
        <location evidence="2">Membrane</location>
    </subcellularLocation>
</comment>
<keyword evidence="6" id="KW-0479">Metal-binding</keyword>
<dbReference type="PANTHER" id="PTHR11920:SF335">
    <property type="entry name" value="GUANYLATE CYCLASE"/>
    <property type="match status" value="1"/>
</dbReference>
<dbReference type="PROSITE" id="PS50125">
    <property type="entry name" value="GUANYLATE_CYCLASE_2"/>
    <property type="match status" value="1"/>
</dbReference>
<comment type="subunit">
    <text evidence="16">Homodimer. Can also exist as monomer.</text>
</comment>
<dbReference type="SMART" id="SM00086">
    <property type="entry name" value="PAC"/>
    <property type="match status" value="3"/>
</dbReference>
<sequence length="1029" mass="115877">MTSSLPLKHLANAIDTLSDPVISAMTQRFSPPSAASNAQQPSPSPDPAAPAASPLEPPPDESSQRVALQAQVEALQAEVAELRQTLCDRTQTLEQLTRDKAALEKKYQEQTAHLKVSNDTLVAEVVKQTQAENALRDAKDQLQAILDAVPGIVSWISSDLRYLGVNRHLAQTFKMPAEAFTNQDIGFLHTSTEFNQFVADFFQSDQQDAFKEVSAYVGGNRRQFLIVAQKYNEGKAAFTVGIDISERKQAEEALREAEAKYRNIFENTVEGIFQTTSDGHYVSANPALARIYGYDSPADMMANITSIQQQLYVNPKRREEFTRTLQQHGSVKNFESQVYQRDGNIIWISENARSVHTDDGTLLYYEGTVEDISDRKEVEAALQRANEELEQRVTARTEALSAANERLMTEIRERQRAEEELQASTAELKALFAAMTDVITVFDAEGQYLNIVATNSALVYNPETEREGKNIYDVLPPYQAQLFMRHIQQALNTRQPVRLDYSLPIGEWRDDTHPDGIAAPEDFETTAWYTAIVSPMPNNRVIWVARDITERRRADLALQRAEEKYRSIFENVAEGIFQVDDQGRCLSANPALARMLGYLSPAELIGQVSDIRRLYVDAEHRHALEHQLHARGSVAKFESQIYRADGTIIWVSENVRTVKNSSGQILYYEGTVADITQRKQAEEALRASQRDLATLMGNLAGMAYRRMCDHERQVAFVSEGCYELTGYQPDELMQVNGAFGRLVHPEDHAYVGEKLQRAIQERQPFETIYRMITAAGEQKWVLEKGVCTYAADGTPEFIEGFVTDITERKQIEEALQIEREKSERLLLNILPESIAEELKQQHQSVAYRFDEATILFADIVDFTGLSVAIAPTDLVNLLNQIFSIFDQLAETHGLEKIKTIGDAYMVVGGVPNPMANHTEAIADMALDMQQAITQFKRQDGASFGLRIGIATGPVVAGVIGKRKFSYDLWGDAVNVASRMESQGQANHIQVTKQVYRRLNDQYHFQKRGTVTIKGRGEMTTYWLLHRRHR</sequence>
<dbReference type="PROSITE" id="PS50113">
    <property type="entry name" value="PAC"/>
    <property type="match status" value="3"/>
</dbReference>
<dbReference type="InterPro" id="IPR029787">
    <property type="entry name" value="Nucleotide_cyclase"/>
</dbReference>
<dbReference type="GO" id="GO:0005524">
    <property type="term" value="F:ATP binding"/>
    <property type="evidence" value="ECO:0007669"/>
    <property type="project" value="UniProtKB-KW"/>
</dbReference>
<feature type="domain" description="PAC" evidence="21">
    <location>
        <begin position="765"/>
        <end position="817"/>
    </location>
</feature>
<dbReference type="OrthoDB" id="456159at2"/>
<dbReference type="GO" id="GO:0005886">
    <property type="term" value="C:plasma membrane"/>
    <property type="evidence" value="ECO:0007669"/>
    <property type="project" value="UniProtKB-ARBA"/>
</dbReference>
<keyword evidence="7" id="KW-0547">Nucleotide-binding</keyword>
<dbReference type="AlphaFoldDB" id="A0A1Z3HJP4"/>
<dbReference type="InterPro" id="IPR018297">
    <property type="entry name" value="A/G_cyclase_CS"/>
</dbReference>
<dbReference type="SMART" id="SM00044">
    <property type="entry name" value="CYCc"/>
    <property type="match status" value="1"/>
</dbReference>
<dbReference type="InterPro" id="IPR013655">
    <property type="entry name" value="PAS_fold_3"/>
</dbReference>
<evidence type="ECO:0000256" key="1">
    <source>
        <dbReference type="ARBA" id="ARBA00001593"/>
    </source>
</evidence>
<dbReference type="GO" id="GO:0006171">
    <property type="term" value="P:cAMP biosynthetic process"/>
    <property type="evidence" value="ECO:0007669"/>
    <property type="project" value="UniProtKB-KW"/>
</dbReference>
<evidence type="ECO:0000256" key="10">
    <source>
        <dbReference type="ARBA" id="ARBA00022989"/>
    </source>
</evidence>
<feature type="domain" description="PAS" evidence="20">
    <location>
        <begin position="257"/>
        <end position="294"/>
    </location>
</feature>
<dbReference type="NCBIfam" id="TIGR00229">
    <property type="entry name" value="sensory_box"/>
    <property type="match status" value="3"/>
</dbReference>
<dbReference type="InterPro" id="IPR000700">
    <property type="entry name" value="PAS-assoc_C"/>
</dbReference>
<dbReference type="EMBL" id="CP021983">
    <property type="protein sequence ID" value="ASC70505.1"/>
    <property type="molecule type" value="Genomic_DNA"/>
</dbReference>
<keyword evidence="5" id="KW-0812">Transmembrane</keyword>
<feature type="domain" description="PAS" evidence="20">
    <location>
        <begin position="561"/>
        <end position="598"/>
    </location>
</feature>
<dbReference type="FunFam" id="3.30.70.1230:FF:000033">
    <property type="entry name" value="Adenylate cyclase"/>
    <property type="match status" value="1"/>
</dbReference>
<comment type="similarity">
    <text evidence="17">Belongs to the adenylyl cyclase class-4/guanylyl cyclase family.</text>
</comment>
<keyword evidence="10" id="KW-1133">Transmembrane helix</keyword>
<dbReference type="Gene3D" id="3.30.450.20">
    <property type="entry name" value="PAS domain"/>
    <property type="match status" value="5"/>
</dbReference>